<dbReference type="EMBL" id="QPFP01000211">
    <property type="protein sequence ID" value="TEB19017.1"/>
    <property type="molecule type" value="Genomic_DNA"/>
</dbReference>
<reference evidence="1 2" key="1">
    <citation type="journal article" date="2019" name="Nat. Ecol. Evol.">
        <title>Megaphylogeny resolves global patterns of mushroom evolution.</title>
        <authorList>
            <person name="Varga T."/>
            <person name="Krizsan K."/>
            <person name="Foldi C."/>
            <person name="Dima B."/>
            <person name="Sanchez-Garcia M."/>
            <person name="Sanchez-Ramirez S."/>
            <person name="Szollosi G.J."/>
            <person name="Szarkandi J.G."/>
            <person name="Papp V."/>
            <person name="Albert L."/>
            <person name="Andreopoulos W."/>
            <person name="Angelini C."/>
            <person name="Antonin V."/>
            <person name="Barry K.W."/>
            <person name="Bougher N.L."/>
            <person name="Buchanan P."/>
            <person name="Buyck B."/>
            <person name="Bense V."/>
            <person name="Catcheside P."/>
            <person name="Chovatia M."/>
            <person name="Cooper J."/>
            <person name="Damon W."/>
            <person name="Desjardin D."/>
            <person name="Finy P."/>
            <person name="Geml J."/>
            <person name="Haridas S."/>
            <person name="Hughes K."/>
            <person name="Justo A."/>
            <person name="Karasinski D."/>
            <person name="Kautmanova I."/>
            <person name="Kiss B."/>
            <person name="Kocsube S."/>
            <person name="Kotiranta H."/>
            <person name="LaButti K.M."/>
            <person name="Lechner B.E."/>
            <person name="Liimatainen K."/>
            <person name="Lipzen A."/>
            <person name="Lukacs Z."/>
            <person name="Mihaltcheva S."/>
            <person name="Morgado L.N."/>
            <person name="Niskanen T."/>
            <person name="Noordeloos M.E."/>
            <person name="Ohm R.A."/>
            <person name="Ortiz-Santana B."/>
            <person name="Ovrebo C."/>
            <person name="Racz N."/>
            <person name="Riley R."/>
            <person name="Savchenko A."/>
            <person name="Shiryaev A."/>
            <person name="Soop K."/>
            <person name="Spirin V."/>
            <person name="Szebenyi C."/>
            <person name="Tomsovsky M."/>
            <person name="Tulloss R.E."/>
            <person name="Uehling J."/>
            <person name="Grigoriev I.V."/>
            <person name="Vagvolgyi C."/>
            <person name="Papp T."/>
            <person name="Martin F.M."/>
            <person name="Miettinen O."/>
            <person name="Hibbett D.S."/>
            <person name="Nagy L.G."/>
        </authorList>
    </citation>
    <scope>NUCLEOTIDE SEQUENCE [LARGE SCALE GENOMIC DNA]</scope>
    <source>
        <strain evidence="1 2">FP101781</strain>
    </source>
</reference>
<accession>A0A4Y7SCB3</accession>
<evidence type="ECO:0000313" key="1">
    <source>
        <dbReference type="EMBL" id="TEB19017.1"/>
    </source>
</evidence>
<name>A0A4Y7SCB3_COPMI</name>
<dbReference type="AlphaFoldDB" id="A0A4Y7SCB3"/>
<gene>
    <name evidence="1" type="ORF">FA13DRAFT_1802686</name>
</gene>
<evidence type="ECO:0008006" key="3">
    <source>
        <dbReference type="Google" id="ProtNLM"/>
    </source>
</evidence>
<keyword evidence="2" id="KW-1185">Reference proteome</keyword>
<organism evidence="1 2">
    <name type="scientific">Coprinellus micaceus</name>
    <name type="common">Glistening ink-cap mushroom</name>
    <name type="synonym">Coprinus micaceus</name>
    <dbReference type="NCBI Taxonomy" id="71717"/>
    <lineage>
        <taxon>Eukaryota</taxon>
        <taxon>Fungi</taxon>
        <taxon>Dikarya</taxon>
        <taxon>Basidiomycota</taxon>
        <taxon>Agaricomycotina</taxon>
        <taxon>Agaricomycetes</taxon>
        <taxon>Agaricomycetidae</taxon>
        <taxon>Agaricales</taxon>
        <taxon>Agaricineae</taxon>
        <taxon>Psathyrellaceae</taxon>
        <taxon>Coprinellus</taxon>
    </lineage>
</organism>
<protein>
    <recommendedName>
        <fullName evidence="3">F-box domain-containing protein</fullName>
    </recommendedName>
</protein>
<dbReference type="Proteomes" id="UP000298030">
    <property type="component" value="Unassembled WGS sequence"/>
</dbReference>
<sequence>MFRDQYHILPSTLYRGVQPASPLLTSLTSERARVGPLWTTPTELPVPHDPSPTTLQATERRMGRVTDMASTFIGRAGKCSMALHLGARDHNSPFDLLEYTMTIEPFASALRQARWKVLDFNLQFYQPSSPLLQILGLTRSSGTLVGARILLHADSFDNIAGHLDLMSATQLTSLGPGIPEGTLHYSKINWRPLTELSLYGEVWPLQALGVLSKSPNLVKCTIEFPNKRSLSYGGPVRSVLPHLETPTISGFPSYDFHKCLTLPSLRTLALVDKMEIYTAYFGPPPIDPLPPDWTSLHGTQLAHLAFSYGRIRLSDFLSCLEGVPNLLSIEIQPAIMPQITTLPPAGGRREMHFPLATLLALTPSFDETGERLPSLARAPSSGGSPHSGRLSKRRLNIGWSSLHPDVVRLRPASDTWRVWMFWFQDLDATFVSTMWEGTSKLLRQRGVSLDGISFRYH</sequence>
<proteinExistence type="predicted"/>
<comment type="caution">
    <text evidence="1">The sequence shown here is derived from an EMBL/GenBank/DDBJ whole genome shotgun (WGS) entry which is preliminary data.</text>
</comment>
<evidence type="ECO:0000313" key="2">
    <source>
        <dbReference type="Proteomes" id="UP000298030"/>
    </source>
</evidence>